<dbReference type="SUPFAM" id="SSF55785">
    <property type="entry name" value="PYP-like sensor domain (PAS domain)"/>
    <property type="match status" value="1"/>
</dbReference>
<organism evidence="3 4">
    <name type="scientific">Laspinema palackyanum D2a</name>
    <dbReference type="NCBI Taxonomy" id="2953684"/>
    <lineage>
        <taxon>Bacteria</taxon>
        <taxon>Bacillati</taxon>
        <taxon>Cyanobacteriota</taxon>
        <taxon>Cyanophyceae</taxon>
        <taxon>Oscillatoriophycideae</taxon>
        <taxon>Oscillatoriales</taxon>
        <taxon>Laspinemataceae</taxon>
        <taxon>Laspinema</taxon>
        <taxon>Laspinema palackyanum</taxon>
    </lineage>
</organism>
<sequence length="183" mass="20392">MGKLQNRDAPLQSSHEELETTNEELQSTNEELETMNEELQSSNEELQTINDDLGRKTVELNQCNAFLEAIFASLPSAVIVVDRKFLIQTWNEAAQNLWGPKADEVNKQSLFSLDIGLPVERLRDPLHQCLIGAQAEQEMLIDALNNQGDSIQCHLSFNPLKDGSPEPQGVILLIKEVQPGLSS</sequence>
<accession>A0ABT2N2G1</accession>
<reference evidence="3 4" key="1">
    <citation type="journal article" date="2022" name="Front. Microbiol.">
        <title>High genomic differentiation and limited gene flow indicate recent cryptic speciation within the genus Laspinema (cyanobacteria).</title>
        <authorList>
            <person name="Stanojkovic A."/>
            <person name="Skoupy S."/>
            <person name="Skaloud P."/>
            <person name="Dvorak P."/>
        </authorList>
    </citation>
    <scope>NUCLEOTIDE SEQUENCE [LARGE SCALE GENOMIC DNA]</scope>
    <source>
        <strain evidence="3 4">D2a</strain>
    </source>
</reference>
<name>A0ABT2N2G1_9CYAN</name>
<evidence type="ECO:0000313" key="4">
    <source>
        <dbReference type="Proteomes" id="UP001525890"/>
    </source>
</evidence>
<evidence type="ECO:0000313" key="3">
    <source>
        <dbReference type="EMBL" id="MCT7969817.1"/>
    </source>
</evidence>
<protein>
    <submittedName>
        <fullName evidence="3">PAS domain-containing protein</fullName>
    </submittedName>
</protein>
<evidence type="ECO:0000259" key="2">
    <source>
        <dbReference type="SMART" id="SM00091"/>
    </source>
</evidence>
<dbReference type="RefSeq" id="WP_368009262.1">
    <property type="nucleotide sequence ID" value="NZ_JAMXFF010000061.1"/>
</dbReference>
<dbReference type="InterPro" id="IPR000014">
    <property type="entry name" value="PAS"/>
</dbReference>
<dbReference type="PANTHER" id="PTHR24422">
    <property type="entry name" value="CHEMOTAXIS PROTEIN METHYLTRANSFERASE"/>
    <property type="match status" value="1"/>
</dbReference>
<dbReference type="Pfam" id="PF00989">
    <property type="entry name" value="PAS"/>
    <property type="match status" value="1"/>
</dbReference>
<dbReference type="InterPro" id="IPR013767">
    <property type="entry name" value="PAS_fold"/>
</dbReference>
<gene>
    <name evidence="3" type="ORF">NG799_26230</name>
</gene>
<dbReference type="InterPro" id="IPR035965">
    <property type="entry name" value="PAS-like_dom_sf"/>
</dbReference>
<keyword evidence="4" id="KW-1185">Reference proteome</keyword>
<dbReference type="SMART" id="SM00091">
    <property type="entry name" value="PAS"/>
    <property type="match status" value="1"/>
</dbReference>
<dbReference type="CDD" id="cd00130">
    <property type="entry name" value="PAS"/>
    <property type="match status" value="1"/>
</dbReference>
<feature type="region of interest" description="Disordered" evidence="1">
    <location>
        <begin position="1"/>
        <end position="44"/>
    </location>
</feature>
<dbReference type="InterPro" id="IPR050903">
    <property type="entry name" value="Bact_Chemotaxis_MeTrfase"/>
</dbReference>
<dbReference type="NCBIfam" id="TIGR00229">
    <property type="entry name" value="sensory_box"/>
    <property type="match status" value="1"/>
</dbReference>
<dbReference type="EMBL" id="JAMXFF010000061">
    <property type="protein sequence ID" value="MCT7969817.1"/>
    <property type="molecule type" value="Genomic_DNA"/>
</dbReference>
<dbReference type="Gene3D" id="3.30.450.20">
    <property type="entry name" value="PAS domain"/>
    <property type="match status" value="1"/>
</dbReference>
<dbReference type="Proteomes" id="UP001525890">
    <property type="component" value="Unassembled WGS sequence"/>
</dbReference>
<comment type="caution">
    <text evidence="3">The sequence shown here is derived from an EMBL/GenBank/DDBJ whole genome shotgun (WGS) entry which is preliminary data.</text>
</comment>
<evidence type="ECO:0000256" key="1">
    <source>
        <dbReference type="SAM" id="MobiDB-lite"/>
    </source>
</evidence>
<feature type="domain" description="PAS" evidence="2">
    <location>
        <begin position="65"/>
        <end position="131"/>
    </location>
</feature>
<proteinExistence type="predicted"/>